<reference evidence="2 3" key="1">
    <citation type="submission" date="2020-08" db="EMBL/GenBank/DDBJ databases">
        <authorList>
            <person name="Koutsovoulos G."/>
            <person name="Danchin GJ E."/>
        </authorList>
    </citation>
    <scope>NUCLEOTIDE SEQUENCE [LARGE SCALE GENOMIC DNA]</scope>
</reference>
<sequence length="316" mass="35289">MDIHQPEVEEVMTGIFGSIDLFPEGAKNITSDVVQGIKDSMSNGIEIGKEMAVNIKEKGSEIISDAKEIIEEKWTLMTRLYWLLITFGILAALSIITYLSWKFRIIFTLLWKGIMLGRSIARIFLNKSTNERNKRKEIKIAAVELEELNPKPSAPPLDKLEEKAYILDYIPSICSVGSRKRCYIEVLLEGKRQKALVDCGADISYCGKSVAIKCGLKIRPGDVPLAWAANSTPISFLGSAMANVEIGESKIIWPFLISEDNACPGGLVIGTDLMEEKEEIHLNFKNKTIQLGDDLLPMIAAMDYLEKPKDKLKCDF</sequence>
<dbReference type="EMBL" id="CAJEWN010004055">
    <property type="protein sequence ID" value="CAD2209202.1"/>
    <property type="molecule type" value="Genomic_DNA"/>
</dbReference>
<accession>A0A6V7YCC0</accession>
<name>A0A6V7YCC0_MELEN</name>
<dbReference type="Proteomes" id="UP000580250">
    <property type="component" value="Unassembled WGS sequence"/>
</dbReference>
<proteinExistence type="predicted"/>
<dbReference type="SUPFAM" id="SSF50630">
    <property type="entry name" value="Acid proteases"/>
    <property type="match status" value="1"/>
</dbReference>
<organism evidence="2 3">
    <name type="scientific">Meloidogyne enterolobii</name>
    <name type="common">Root-knot nematode worm</name>
    <name type="synonym">Meloidogyne mayaguensis</name>
    <dbReference type="NCBI Taxonomy" id="390850"/>
    <lineage>
        <taxon>Eukaryota</taxon>
        <taxon>Metazoa</taxon>
        <taxon>Ecdysozoa</taxon>
        <taxon>Nematoda</taxon>
        <taxon>Chromadorea</taxon>
        <taxon>Rhabditida</taxon>
        <taxon>Tylenchina</taxon>
        <taxon>Tylenchomorpha</taxon>
        <taxon>Tylenchoidea</taxon>
        <taxon>Meloidogynidae</taxon>
        <taxon>Meloidogyninae</taxon>
        <taxon>Meloidogyne</taxon>
    </lineage>
</organism>
<dbReference type="InterPro" id="IPR021109">
    <property type="entry name" value="Peptidase_aspartic_dom_sf"/>
</dbReference>
<keyword evidence="1" id="KW-0812">Transmembrane</keyword>
<feature type="transmembrane region" description="Helical" evidence="1">
    <location>
        <begin position="105"/>
        <end position="125"/>
    </location>
</feature>
<dbReference type="Gene3D" id="2.40.70.10">
    <property type="entry name" value="Acid Proteases"/>
    <property type="match status" value="1"/>
</dbReference>
<protein>
    <submittedName>
        <fullName evidence="2">Uncharacterized protein</fullName>
    </submittedName>
</protein>
<evidence type="ECO:0000256" key="1">
    <source>
        <dbReference type="SAM" id="Phobius"/>
    </source>
</evidence>
<evidence type="ECO:0000313" key="3">
    <source>
        <dbReference type="Proteomes" id="UP000580250"/>
    </source>
</evidence>
<dbReference type="CDD" id="cd00303">
    <property type="entry name" value="retropepsin_like"/>
    <property type="match status" value="1"/>
</dbReference>
<evidence type="ECO:0000313" key="2">
    <source>
        <dbReference type="EMBL" id="CAD2209202.1"/>
    </source>
</evidence>
<keyword evidence="1" id="KW-0472">Membrane</keyword>
<comment type="caution">
    <text evidence="2">The sequence shown here is derived from an EMBL/GenBank/DDBJ whole genome shotgun (WGS) entry which is preliminary data.</text>
</comment>
<feature type="transmembrane region" description="Helical" evidence="1">
    <location>
        <begin position="80"/>
        <end position="99"/>
    </location>
</feature>
<dbReference type="OrthoDB" id="5872988at2759"/>
<gene>
    <name evidence="2" type="ORF">MENT_LOCUS63331</name>
</gene>
<keyword evidence="1" id="KW-1133">Transmembrane helix</keyword>
<dbReference type="AlphaFoldDB" id="A0A6V7YCC0"/>